<dbReference type="InParanoid" id="A0A067PGW6"/>
<proteinExistence type="predicted"/>
<dbReference type="Gene3D" id="3.90.1200.10">
    <property type="match status" value="1"/>
</dbReference>
<dbReference type="CDD" id="cd05120">
    <property type="entry name" value="APH_ChoK_like"/>
    <property type="match status" value="1"/>
</dbReference>
<dbReference type="AlphaFoldDB" id="A0A067PGW6"/>
<reference evidence="4" key="1">
    <citation type="journal article" date="2014" name="Proc. Natl. Acad. Sci. U.S.A.">
        <title>Extensive sampling of basidiomycete genomes demonstrates inadequacy of the white-rot/brown-rot paradigm for wood decay fungi.</title>
        <authorList>
            <person name="Riley R."/>
            <person name="Salamov A.A."/>
            <person name="Brown D.W."/>
            <person name="Nagy L.G."/>
            <person name="Floudas D."/>
            <person name="Held B.W."/>
            <person name="Levasseur A."/>
            <person name="Lombard V."/>
            <person name="Morin E."/>
            <person name="Otillar R."/>
            <person name="Lindquist E.A."/>
            <person name="Sun H."/>
            <person name="LaButti K.M."/>
            <person name="Schmutz J."/>
            <person name="Jabbour D."/>
            <person name="Luo H."/>
            <person name="Baker S.E."/>
            <person name="Pisabarro A.G."/>
            <person name="Walton J.D."/>
            <person name="Blanchette R.A."/>
            <person name="Henrissat B."/>
            <person name="Martin F."/>
            <person name="Cullen D."/>
            <person name="Hibbett D.S."/>
            <person name="Grigoriev I.V."/>
        </authorList>
    </citation>
    <scope>NUCLEOTIDE SEQUENCE [LARGE SCALE GENOMIC DNA]</scope>
    <source>
        <strain evidence="4">MUCL 33604</strain>
    </source>
</reference>
<accession>A0A067PGW6</accession>
<dbReference type="SUPFAM" id="SSF56112">
    <property type="entry name" value="Protein kinase-like (PK-like)"/>
    <property type="match status" value="1"/>
</dbReference>
<evidence type="ECO:0000259" key="2">
    <source>
        <dbReference type="Pfam" id="PF01636"/>
    </source>
</evidence>
<dbReference type="InterPro" id="IPR051678">
    <property type="entry name" value="AGP_Transferase"/>
</dbReference>
<gene>
    <name evidence="3" type="ORF">JAAARDRAFT_38607</name>
</gene>
<feature type="domain" description="Aminoglycoside phosphotransferase" evidence="2">
    <location>
        <begin position="137"/>
        <end position="353"/>
    </location>
</feature>
<sequence length="385" mass="43116">MTDRLEQSLRILNDGIAKLFLNALSDDPTVDLTPVIQKASDKYARIRAEKYQLQAKRQKTSHPGVSEPRHKAPRKAAPKANSAASRLPPGPVAIESPLAPGVMTLLGASEQDILAHPEALRQPFTRLLNEGQVVWSGPDGFDCYVMRLSDDIVVKTRRRLDYDEPALLRFVAAHTSIPVPEPMGILKVGSVAYMFMAFVPGDTLDTRWPTLEQPQKHAIRQQLNQLLLELRGVEHYVGTPLGSLSGSHLCQDTRIDTRLSSGTLYTEAEFNDCLISTPLPRIARGFIQWVRSLLRDDHRIVLTHGDFHPGNIMVVDHPTQGLVVSGLIDWEFGGWYPEQWEMVKAMNTRGTDNESDWWAYLPEVLNQYNADVAVDRLLERSVCTG</sequence>
<dbReference type="HOGENOM" id="CLU_021768_10_0_1"/>
<evidence type="ECO:0000256" key="1">
    <source>
        <dbReference type="SAM" id="MobiDB-lite"/>
    </source>
</evidence>
<dbReference type="Pfam" id="PF01636">
    <property type="entry name" value="APH"/>
    <property type="match status" value="1"/>
</dbReference>
<dbReference type="InterPro" id="IPR011009">
    <property type="entry name" value="Kinase-like_dom_sf"/>
</dbReference>
<evidence type="ECO:0000313" key="4">
    <source>
        <dbReference type="Proteomes" id="UP000027265"/>
    </source>
</evidence>
<dbReference type="InterPro" id="IPR002575">
    <property type="entry name" value="Aminoglycoside_PTrfase"/>
</dbReference>
<dbReference type="STRING" id="933084.A0A067PGW6"/>
<evidence type="ECO:0000313" key="3">
    <source>
        <dbReference type="EMBL" id="KDQ54019.1"/>
    </source>
</evidence>
<dbReference type="PANTHER" id="PTHR21310:SF54">
    <property type="entry name" value="AMINOGLYCOSIDE PHOSPHOTRANSFERASE DOMAIN-CONTAINING PROTEIN"/>
    <property type="match status" value="1"/>
</dbReference>
<dbReference type="OrthoDB" id="5404599at2759"/>
<organism evidence="3 4">
    <name type="scientific">Jaapia argillacea MUCL 33604</name>
    <dbReference type="NCBI Taxonomy" id="933084"/>
    <lineage>
        <taxon>Eukaryota</taxon>
        <taxon>Fungi</taxon>
        <taxon>Dikarya</taxon>
        <taxon>Basidiomycota</taxon>
        <taxon>Agaricomycotina</taxon>
        <taxon>Agaricomycetes</taxon>
        <taxon>Agaricomycetidae</taxon>
        <taxon>Jaapiales</taxon>
        <taxon>Jaapiaceae</taxon>
        <taxon>Jaapia</taxon>
    </lineage>
</organism>
<keyword evidence="4" id="KW-1185">Reference proteome</keyword>
<feature type="region of interest" description="Disordered" evidence="1">
    <location>
        <begin position="52"/>
        <end position="90"/>
    </location>
</feature>
<protein>
    <recommendedName>
        <fullName evidence="2">Aminoglycoside phosphotransferase domain-containing protein</fullName>
    </recommendedName>
</protein>
<dbReference type="EMBL" id="KL197730">
    <property type="protein sequence ID" value="KDQ54019.1"/>
    <property type="molecule type" value="Genomic_DNA"/>
</dbReference>
<dbReference type="PANTHER" id="PTHR21310">
    <property type="entry name" value="AMINOGLYCOSIDE PHOSPHOTRANSFERASE-RELATED-RELATED"/>
    <property type="match status" value="1"/>
</dbReference>
<name>A0A067PGW6_9AGAM</name>
<dbReference type="Proteomes" id="UP000027265">
    <property type="component" value="Unassembled WGS sequence"/>
</dbReference>